<evidence type="ECO:0000256" key="7">
    <source>
        <dbReference type="ARBA" id="ARBA00023014"/>
    </source>
</evidence>
<dbReference type="RefSeq" id="WP_271435869.1">
    <property type="nucleotide sequence ID" value="NZ_CP073355.1"/>
</dbReference>
<evidence type="ECO:0000313" key="14">
    <source>
        <dbReference type="Proteomes" id="UP001056539"/>
    </source>
</evidence>
<feature type="binding site" evidence="11">
    <location>
        <position position="32"/>
    </location>
    <ligand>
        <name>[4Fe-4S] cluster</name>
        <dbReference type="ChEBI" id="CHEBI:49883"/>
        <label>2</label>
    </ligand>
</feature>
<keyword evidence="7 11" id="KW-0411">Iron-sulfur</keyword>
<gene>
    <name evidence="13" type="ORF">KDW03_02755</name>
</gene>
<evidence type="ECO:0000256" key="1">
    <source>
        <dbReference type="ARBA" id="ARBA00009716"/>
    </source>
</evidence>
<feature type="binding site" evidence="11">
    <location>
        <position position="28"/>
    </location>
    <ligand>
        <name>[4Fe-4S] cluster</name>
        <dbReference type="ChEBI" id="CHEBI:49883"/>
        <label>1</label>
    </ligand>
</feature>
<keyword evidence="11" id="KW-0004">4Fe-4S</keyword>
<dbReference type="InterPro" id="IPR013785">
    <property type="entry name" value="Aldolase_TIM"/>
</dbReference>
<dbReference type="PROSITE" id="PS51379">
    <property type="entry name" value="4FE4S_FER_2"/>
    <property type="match status" value="2"/>
</dbReference>
<dbReference type="Pfam" id="PF00037">
    <property type="entry name" value="Fer4"/>
    <property type="match status" value="1"/>
</dbReference>
<protein>
    <recommendedName>
        <fullName evidence="2">glutamate synthase (NADPH)</fullName>
        <ecNumber evidence="2">1.4.1.13</ecNumber>
    </recommendedName>
</protein>
<dbReference type="KEGG" id="taqu:KDW03_02755"/>
<evidence type="ECO:0000256" key="2">
    <source>
        <dbReference type="ARBA" id="ARBA00012079"/>
    </source>
</evidence>
<evidence type="ECO:0000256" key="8">
    <source>
        <dbReference type="ARBA" id="ARBA00023164"/>
    </source>
</evidence>
<organism evidence="13 14">
    <name type="scientific">Thermospira aquatica</name>
    <dbReference type="NCBI Taxonomy" id="2828656"/>
    <lineage>
        <taxon>Bacteria</taxon>
        <taxon>Pseudomonadati</taxon>
        <taxon>Spirochaetota</taxon>
        <taxon>Spirochaetia</taxon>
        <taxon>Brevinematales</taxon>
        <taxon>Thermospiraceae</taxon>
        <taxon>Thermospira</taxon>
    </lineage>
</organism>
<dbReference type="EMBL" id="CP073355">
    <property type="protein sequence ID" value="URA10740.1"/>
    <property type="molecule type" value="Genomic_DNA"/>
</dbReference>
<comment type="catalytic activity">
    <reaction evidence="9">
        <text>2 L-glutamate + NADP(+) = L-glutamine + 2-oxoglutarate + NADPH + H(+)</text>
        <dbReference type="Rhea" id="RHEA:15501"/>
        <dbReference type="ChEBI" id="CHEBI:15378"/>
        <dbReference type="ChEBI" id="CHEBI:16810"/>
        <dbReference type="ChEBI" id="CHEBI:29985"/>
        <dbReference type="ChEBI" id="CHEBI:57783"/>
        <dbReference type="ChEBI" id="CHEBI:58349"/>
        <dbReference type="ChEBI" id="CHEBI:58359"/>
        <dbReference type="EC" id="1.4.1.13"/>
    </reaction>
</comment>
<evidence type="ECO:0000256" key="5">
    <source>
        <dbReference type="ARBA" id="ARBA00023002"/>
    </source>
</evidence>
<feature type="binding site" evidence="11">
    <location>
        <position position="22"/>
    </location>
    <ligand>
        <name>[4Fe-4S] cluster</name>
        <dbReference type="ChEBI" id="CHEBI:49883"/>
        <label>1</label>
    </ligand>
</feature>
<keyword evidence="8" id="KW-0314">Glutamate biosynthesis</keyword>
<reference evidence="13" key="2">
    <citation type="submission" date="2022-06" db="EMBL/GenBank/DDBJ databases">
        <title>Thermospira aquatica gen. nov., sp. nov.</title>
        <authorList>
            <person name="Ben Ali Gam Z."/>
            <person name="Labat M."/>
        </authorList>
    </citation>
    <scope>NUCLEOTIDE SEQUENCE</scope>
    <source>
        <strain evidence="13">F1F22</strain>
    </source>
</reference>
<feature type="domain" description="4Fe-4S ferredoxin-type" evidence="12">
    <location>
        <begin position="13"/>
        <end position="41"/>
    </location>
</feature>
<evidence type="ECO:0000256" key="10">
    <source>
        <dbReference type="PIRNR" id="PIRNR006429"/>
    </source>
</evidence>
<evidence type="ECO:0000256" key="6">
    <source>
        <dbReference type="ARBA" id="ARBA00023004"/>
    </source>
</evidence>
<dbReference type="PANTHER" id="PTHR43819:SF1">
    <property type="entry name" value="ARCHAEAL-TYPE GLUTAMATE SYNTHASE [NADPH]"/>
    <property type="match status" value="1"/>
</dbReference>
<feature type="binding site" evidence="11">
    <location>
        <position position="25"/>
    </location>
    <ligand>
        <name>[4Fe-4S] cluster</name>
        <dbReference type="ChEBI" id="CHEBI:49883"/>
        <label>1</label>
    </ligand>
</feature>
<evidence type="ECO:0000256" key="3">
    <source>
        <dbReference type="ARBA" id="ARBA00022605"/>
    </source>
</evidence>
<dbReference type="Pfam" id="PF01645">
    <property type="entry name" value="Glu_synthase"/>
    <property type="match status" value="1"/>
</dbReference>
<dbReference type="PIRSF" id="PIRSF500061">
    <property type="entry name" value="GOGAT_lg2_archl"/>
    <property type="match status" value="1"/>
</dbReference>
<sequence>MLYQPIVTNFYDFRVVRDQDRCIKCQGCVTQCSFEANFWDPDRERIDSIHSKCVGCHRCEAYCPTDAISIQPNPSAFRSHGYWSKREIRNIYLNAESGAIGLTGMGNDMQTQPVYFDRMLFDACQVTNPSIDPLREPMELRTYMGNRGREVNVSRDANKVELTTKLSPLMKLDIPIIFGPMSFGSINLNVQKALAATAQAYGTYWSTGEGGLHRSLYKYGPNTIVQVASGRFGVHEEYLKAGGAIEIKIGQGAKPGIGGHLPGEKVLEEISKTRMIPVGSDAISPAPHHDIYSIEDLRQLIYALKEATRYEKPVSVKVAAVHNIAAIASGIARAGADVIVVDGYRGGTGATPTIVREHTGIPIELAIAVVDDRLRQEGIRENVGLVAAGGIRSAADALKAIALGADAVYVASAALIAVGCTMCQQCHTGRCAWGITTNDPFLAKRQNPEIATERVSNMLRAWQIEMKEVLGSMGLNAIESLRGNRERLRAVGMTKEEMEVLGLKMAGIGM</sequence>
<dbReference type="Gene3D" id="3.30.70.20">
    <property type="match status" value="1"/>
</dbReference>
<evidence type="ECO:0000256" key="11">
    <source>
        <dbReference type="PIRSR" id="PIRSR006429-1"/>
    </source>
</evidence>
<dbReference type="PIRSF" id="PIRSF006429">
    <property type="entry name" value="GOGAT_lg_2"/>
    <property type="match status" value="1"/>
</dbReference>
<evidence type="ECO:0000256" key="9">
    <source>
        <dbReference type="ARBA" id="ARBA00048151"/>
    </source>
</evidence>
<dbReference type="SUPFAM" id="SSF54862">
    <property type="entry name" value="4Fe-4S ferredoxins"/>
    <property type="match status" value="1"/>
</dbReference>
<keyword evidence="4 11" id="KW-0479">Metal-binding</keyword>
<dbReference type="InterPro" id="IPR043578">
    <property type="entry name" value="GltB_archl_type"/>
</dbReference>
<dbReference type="EC" id="1.4.1.13" evidence="2"/>
<dbReference type="GO" id="GO:0004355">
    <property type="term" value="F:glutamate synthase (NADPH) activity"/>
    <property type="evidence" value="ECO:0007669"/>
    <property type="project" value="UniProtKB-EC"/>
</dbReference>
<keyword evidence="14" id="KW-1185">Reference proteome</keyword>
<comment type="similarity">
    <text evidence="1 10">Belongs to the glutamate synthase family.</text>
</comment>
<dbReference type="CDD" id="cd02808">
    <property type="entry name" value="GltS_FMN"/>
    <property type="match status" value="1"/>
</dbReference>
<feature type="binding site" evidence="11">
    <location>
        <position position="63"/>
    </location>
    <ligand>
        <name>[4Fe-4S] cluster</name>
        <dbReference type="ChEBI" id="CHEBI:49883"/>
        <label>1</label>
    </ligand>
</feature>
<evidence type="ECO:0000313" key="13">
    <source>
        <dbReference type="EMBL" id="URA10740.1"/>
    </source>
</evidence>
<feature type="binding site" evidence="11">
    <location>
        <position position="59"/>
    </location>
    <ligand>
        <name>[4Fe-4S] cluster</name>
        <dbReference type="ChEBI" id="CHEBI:49883"/>
        <label>2</label>
    </ligand>
</feature>
<feature type="domain" description="4Fe-4S ferredoxin-type" evidence="12">
    <location>
        <begin position="42"/>
        <end position="73"/>
    </location>
</feature>
<feature type="binding site" evidence="11">
    <location>
        <position position="56"/>
    </location>
    <ligand>
        <name>[4Fe-4S] cluster</name>
        <dbReference type="ChEBI" id="CHEBI:49883"/>
        <label>2</label>
    </ligand>
</feature>
<dbReference type="Proteomes" id="UP001056539">
    <property type="component" value="Chromosome"/>
</dbReference>
<dbReference type="SUPFAM" id="SSF51395">
    <property type="entry name" value="FMN-linked oxidoreductases"/>
    <property type="match status" value="1"/>
</dbReference>
<dbReference type="InterPro" id="IPR017896">
    <property type="entry name" value="4Fe4S_Fe-S-bd"/>
</dbReference>
<dbReference type="GO" id="GO:0006537">
    <property type="term" value="P:glutamate biosynthetic process"/>
    <property type="evidence" value="ECO:0007669"/>
    <property type="project" value="UniProtKB-KW"/>
</dbReference>
<dbReference type="GO" id="GO:0046872">
    <property type="term" value="F:metal ion binding"/>
    <property type="evidence" value="ECO:0007669"/>
    <property type="project" value="UniProtKB-KW"/>
</dbReference>
<dbReference type="AlphaFoldDB" id="A0AAX3BER4"/>
<keyword evidence="3" id="KW-0028">Amino-acid biosynthesis</keyword>
<dbReference type="InterPro" id="IPR024188">
    <property type="entry name" value="GltB"/>
</dbReference>
<reference evidence="13" key="1">
    <citation type="submission" date="2021-04" db="EMBL/GenBank/DDBJ databases">
        <authorList>
            <person name="Postec A."/>
        </authorList>
    </citation>
    <scope>NUCLEOTIDE SEQUENCE</scope>
    <source>
        <strain evidence="13">F1F22</strain>
    </source>
</reference>
<feature type="binding site" evidence="11">
    <location>
        <position position="53"/>
    </location>
    <ligand>
        <name>[4Fe-4S] cluster</name>
        <dbReference type="ChEBI" id="CHEBI:49883"/>
        <label>2</label>
    </ligand>
</feature>
<keyword evidence="6 11" id="KW-0408">Iron</keyword>
<dbReference type="Gene3D" id="3.20.20.70">
    <property type="entry name" value="Aldolase class I"/>
    <property type="match status" value="1"/>
</dbReference>
<evidence type="ECO:0000256" key="4">
    <source>
        <dbReference type="ARBA" id="ARBA00022723"/>
    </source>
</evidence>
<evidence type="ECO:0000259" key="12">
    <source>
        <dbReference type="PROSITE" id="PS51379"/>
    </source>
</evidence>
<proteinExistence type="inferred from homology"/>
<dbReference type="InterPro" id="IPR017900">
    <property type="entry name" value="4Fe4S_Fe_S_CS"/>
</dbReference>
<dbReference type="InterPro" id="IPR002932">
    <property type="entry name" value="Glu_synthdom"/>
</dbReference>
<name>A0AAX3BER4_9SPIR</name>
<dbReference type="GO" id="GO:0051539">
    <property type="term" value="F:4 iron, 4 sulfur cluster binding"/>
    <property type="evidence" value="ECO:0007669"/>
    <property type="project" value="UniProtKB-KW"/>
</dbReference>
<dbReference type="PROSITE" id="PS00198">
    <property type="entry name" value="4FE4S_FER_1"/>
    <property type="match status" value="1"/>
</dbReference>
<keyword evidence="5" id="KW-0560">Oxidoreductase</keyword>
<accession>A0AAX3BER4</accession>
<dbReference type="PANTHER" id="PTHR43819">
    <property type="entry name" value="ARCHAEAL-TYPE GLUTAMATE SYNTHASE [NADPH]"/>
    <property type="match status" value="1"/>
</dbReference>